<evidence type="ECO:0000313" key="5">
    <source>
        <dbReference type="Proteomes" id="UP000824596"/>
    </source>
</evidence>
<dbReference type="GeneID" id="68349597"/>
<dbReference type="OrthoDB" id="2117459at2759"/>
<organism evidence="4 5">
    <name type="scientific">Hirsutella rhossiliensis</name>
    <dbReference type="NCBI Taxonomy" id="111463"/>
    <lineage>
        <taxon>Eukaryota</taxon>
        <taxon>Fungi</taxon>
        <taxon>Dikarya</taxon>
        <taxon>Ascomycota</taxon>
        <taxon>Pezizomycotina</taxon>
        <taxon>Sordariomycetes</taxon>
        <taxon>Hypocreomycetidae</taxon>
        <taxon>Hypocreales</taxon>
        <taxon>Ophiocordycipitaceae</taxon>
        <taxon>Hirsutella</taxon>
    </lineage>
</organism>
<evidence type="ECO:0000259" key="2">
    <source>
        <dbReference type="Pfam" id="PF12825"/>
    </source>
</evidence>
<name>A0A9P8N8A8_9HYPO</name>
<dbReference type="PANTHER" id="PTHR47185">
    <property type="entry name" value="PX DOMAIN-CONTAINING PROTEIN YPR097W"/>
    <property type="match status" value="1"/>
</dbReference>
<feature type="domain" description="PX" evidence="2">
    <location>
        <begin position="197"/>
        <end position="392"/>
    </location>
</feature>
<accession>A0A9P8N8A8</accession>
<feature type="compositionally biased region" description="Low complexity" evidence="1">
    <location>
        <begin position="652"/>
        <end position="665"/>
    </location>
</feature>
<feature type="region of interest" description="Disordered" evidence="1">
    <location>
        <begin position="632"/>
        <end position="671"/>
    </location>
</feature>
<dbReference type="EMBL" id="JAIZPD010000001">
    <property type="protein sequence ID" value="KAH0967826.1"/>
    <property type="molecule type" value="Genomic_DNA"/>
</dbReference>
<evidence type="ECO:0000259" key="3">
    <source>
        <dbReference type="Pfam" id="PF12828"/>
    </source>
</evidence>
<protein>
    <submittedName>
        <fullName evidence="4">PX-associated domain-containing protein</fullName>
    </submittedName>
</protein>
<comment type="caution">
    <text evidence="4">The sequence shown here is derived from an EMBL/GenBank/DDBJ whole genome shotgun (WGS) entry which is preliminary data.</text>
</comment>
<dbReference type="InterPro" id="IPR024555">
    <property type="entry name" value="PX-associated"/>
</dbReference>
<dbReference type="RefSeq" id="XP_044725339.1">
    <property type="nucleotide sequence ID" value="XM_044858939.1"/>
</dbReference>
<dbReference type="Proteomes" id="UP000824596">
    <property type="component" value="Unassembled WGS sequence"/>
</dbReference>
<feature type="compositionally biased region" description="Low complexity" evidence="1">
    <location>
        <begin position="530"/>
        <end position="547"/>
    </location>
</feature>
<gene>
    <name evidence="4" type="ORF">HRG_00468</name>
</gene>
<dbReference type="GO" id="GO:0035091">
    <property type="term" value="F:phosphatidylinositol binding"/>
    <property type="evidence" value="ECO:0007669"/>
    <property type="project" value="TreeGrafter"/>
</dbReference>
<reference evidence="4" key="1">
    <citation type="submission" date="2021-09" db="EMBL/GenBank/DDBJ databases">
        <title>A high-quality genome of the endoparasitic fungus Hirsutella rhossiliensis with a comparison of Hirsutella genomes reveals transposable elements contributing to genome size variation.</title>
        <authorList>
            <person name="Lin R."/>
            <person name="Jiao Y."/>
            <person name="Sun X."/>
            <person name="Ling J."/>
            <person name="Xie B."/>
            <person name="Cheng X."/>
        </authorList>
    </citation>
    <scope>NUCLEOTIDE SEQUENCE</scope>
    <source>
        <strain evidence="4">HR02</strain>
    </source>
</reference>
<evidence type="ECO:0000313" key="4">
    <source>
        <dbReference type="EMBL" id="KAH0967826.1"/>
    </source>
</evidence>
<evidence type="ECO:0000256" key="1">
    <source>
        <dbReference type="SAM" id="MobiDB-lite"/>
    </source>
</evidence>
<sequence>MPSHVNEEPLTPGQLDVLLDILTHHETYAQIEDCKQSELVARWGYPFADAKGGAALAPSLEQLSLDDDNGRGLKRMEMPSPLLQTMLVQFVLPLPGVRNLPGEWWSVRAHGLVKRLADAELSESYDKGALGTRKTLATGTGAVLEMVARGVLGGLPRGPAPAVGRGLDGHYDHGRAEDLERAWDDIVQGLVYGDVVDSLFDHLAKTPDVEGHSPAAGASVDYIVMHLAGLVHHIFVGSPEGQYLLKLVENVQRLIPYKLIKQTLRIGNAATMINGMMRLLLAKLSVGSVTSRMGLSQKGDDGMNLLQRIISLTLSWDAGDFRKTADRIDKAKDRPADGALAAIRKHITEAGRSEHEAVRAASEQRGQSIVTAILDAAAAKSTSTFSLTEAQHAQCLEYYSALLSVRDRDCITASLCRQSPDLLTQAMREGVAAWEPIIRSVHTRVDLKDHLESLQGFIDDLIKVSKPRKGVDGKERLPGVDDYVDLLRRSKGLLYGFLHAIASRCPDVWQEFRGWAKASIVKFSQDDSRSSAAGSGSGSGSPDPARGSRARSSLPGRLNQLIATLNPSTRDSVLETIDAHAAYLLTMHDLSLQRLQALASKSTNAAAATPGVYLARWQGLLDDSLITPSAPHGPVRHGSDVKHSTTMGKTGAAARRPQPSPAADLGPPPPDVTAVLRALGRGFSGIVKDMSVELQAADGVA</sequence>
<dbReference type="Pfam" id="PF12828">
    <property type="entry name" value="PXB"/>
    <property type="match status" value="1"/>
</dbReference>
<dbReference type="PANTHER" id="PTHR47185:SF2">
    <property type="entry name" value="FUNGAL PROTEIN"/>
    <property type="match status" value="1"/>
</dbReference>
<dbReference type="InterPro" id="IPR024554">
    <property type="entry name" value="LEC1-like_C"/>
</dbReference>
<feature type="region of interest" description="Disordered" evidence="1">
    <location>
        <begin position="527"/>
        <end position="553"/>
    </location>
</feature>
<feature type="domain" description="PX" evidence="2">
    <location>
        <begin position="397"/>
        <end position="519"/>
    </location>
</feature>
<dbReference type="AlphaFoldDB" id="A0A9P8N8A8"/>
<dbReference type="InterPro" id="IPR047168">
    <property type="entry name" value="LEC1-like"/>
</dbReference>
<proteinExistence type="predicted"/>
<feature type="domain" description="PX-associated" evidence="3">
    <location>
        <begin position="7"/>
        <end position="149"/>
    </location>
</feature>
<keyword evidence="5" id="KW-1185">Reference proteome</keyword>
<dbReference type="Pfam" id="PF12825">
    <property type="entry name" value="DUF3818"/>
    <property type="match status" value="2"/>
</dbReference>